<organism evidence="3 4">
    <name type="scientific">Methylobacterium nodulans (strain LMG 21967 / CNCM I-2342 / ORS 2060)</name>
    <dbReference type="NCBI Taxonomy" id="460265"/>
    <lineage>
        <taxon>Bacteria</taxon>
        <taxon>Pseudomonadati</taxon>
        <taxon>Pseudomonadota</taxon>
        <taxon>Alphaproteobacteria</taxon>
        <taxon>Hyphomicrobiales</taxon>
        <taxon>Methylobacteriaceae</taxon>
        <taxon>Methylobacterium</taxon>
    </lineage>
</organism>
<gene>
    <name evidence="3" type="ordered locus">Mnod_3011</name>
</gene>
<evidence type="ECO:0000313" key="3">
    <source>
        <dbReference type="EMBL" id="ACL57954.1"/>
    </source>
</evidence>
<dbReference type="Proteomes" id="UP000008207">
    <property type="component" value="Chromosome"/>
</dbReference>
<dbReference type="KEGG" id="mno:Mnod_3011"/>
<feature type="region of interest" description="Disordered" evidence="2">
    <location>
        <begin position="131"/>
        <end position="173"/>
    </location>
</feature>
<accession>B8II85</accession>
<dbReference type="RefSeq" id="WP_015929626.1">
    <property type="nucleotide sequence ID" value="NC_011894.1"/>
</dbReference>
<feature type="compositionally biased region" description="Basic residues" evidence="2">
    <location>
        <begin position="162"/>
        <end position="173"/>
    </location>
</feature>
<dbReference type="HOGENOM" id="CLU_106247_0_0_5"/>
<dbReference type="Pfam" id="PF05443">
    <property type="entry name" value="ROS_MUCR"/>
    <property type="match status" value="1"/>
</dbReference>
<dbReference type="GO" id="GO:0008270">
    <property type="term" value="F:zinc ion binding"/>
    <property type="evidence" value="ECO:0007669"/>
    <property type="project" value="InterPro"/>
</dbReference>
<comment type="similarity">
    <text evidence="1">Belongs to the ros/MucR family.</text>
</comment>
<dbReference type="GO" id="GO:0003677">
    <property type="term" value="F:DNA binding"/>
    <property type="evidence" value="ECO:0007669"/>
    <property type="project" value="InterPro"/>
</dbReference>
<dbReference type="GO" id="GO:0006355">
    <property type="term" value="P:regulation of DNA-templated transcription"/>
    <property type="evidence" value="ECO:0007669"/>
    <property type="project" value="InterPro"/>
</dbReference>
<dbReference type="eggNOG" id="COG4957">
    <property type="taxonomic scope" value="Bacteria"/>
</dbReference>
<reference evidence="3 4" key="1">
    <citation type="submission" date="2009-01" db="EMBL/GenBank/DDBJ databases">
        <title>Complete sequence of chromosome of Methylobacterium nodulans ORS 2060.</title>
        <authorList>
            <consortium name="US DOE Joint Genome Institute"/>
            <person name="Lucas S."/>
            <person name="Copeland A."/>
            <person name="Lapidus A."/>
            <person name="Glavina del Rio T."/>
            <person name="Dalin E."/>
            <person name="Tice H."/>
            <person name="Bruce D."/>
            <person name="Goodwin L."/>
            <person name="Pitluck S."/>
            <person name="Sims D."/>
            <person name="Brettin T."/>
            <person name="Detter J.C."/>
            <person name="Han C."/>
            <person name="Larimer F."/>
            <person name="Land M."/>
            <person name="Hauser L."/>
            <person name="Kyrpides N."/>
            <person name="Ivanova N."/>
            <person name="Marx C.J."/>
            <person name="Richardson P."/>
        </authorList>
    </citation>
    <scope>NUCLEOTIDE SEQUENCE [LARGE SCALE GENOMIC DNA]</scope>
    <source>
        <strain evidence="4">LMG 21967 / CNCM I-2342 / ORS 2060</strain>
    </source>
</reference>
<protein>
    <submittedName>
        <fullName evidence="3">Transcriptional regulator, MucR family</fullName>
    </submittedName>
</protein>
<dbReference type="Gene3D" id="1.10.10.1550">
    <property type="entry name" value="ROS/MUCR transcriptional regulator protein"/>
    <property type="match status" value="1"/>
</dbReference>
<dbReference type="AlphaFoldDB" id="B8II85"/>
<keyword evidence="4" id="KW-1185">Reference proteome</keyword>
<sequence>MPDDITITAANDTGSSDLIPVTVGIVSAFITHNQIPAGGLPAFITSVHASLTRLIKPAEPTPEPLVPPVPIKKTIKPDAIISLEDGKPYKTLRRHLAGRGLTPEQYRQKWGLPPDYPMTAANYAAQRSELAKASGLGQSRRQRAAEKRPAEDAKVTSEPKKGRGRPRKAAASE</sequence>
<feature type="compositionally biased region" description="Basic and acidic residues" evidence="2">
    <location>
        <begin position="143"/>
        <end position="161"/>
    </location>
</feature>
<evidence type="ECO:0000256" key="1">
    <source>
        <dbReference type="ARBA" id="ARBA00007031"/>
    </source>
</evidence>
<dbReference type="InterPro" id="IPR041920">
    <property type="entry name" value="ROS/MUCR_sf"/>
</dbReference>
<dbReference type="OrthoDB" id="9809693at2"/>
<evidence type="ECO:0000313" key="4">
    <source>
        <dbReference type="Proteomes" id="UP000008207"/>
    </source>
</evidence>
<name>B8II85_METNO</name>
<dbReference type="EMBL" id="CP001349">
    <property type="protein sequence ID" value="ACL57954.1"/>
    <property type="molecule type" value="Genomic_DNA"/>
</dbReference>
<proteinExistence type="inferred from homology"/>
<evidence type="ECO:0000256" key="2">
    <source>
        <dbReference type="SAM" id="MobiDB-lite"/>
    </source>
</evidence>
<dbReference type="InterPro" id="IPR008807">
    <property type="entry name" value="ROS_MUCR"/>
</dbReference>